<dbReference type="EMBL" id="BAAADO010000002">
    <property type="protein sequence ID" value="GAA0484976.1"/>
    <property type="molecule type" value="Genomic_DNA"/>
</dbReference>
<comment type="subcellular location">
    <subcellularLocation>
        <location evidence="1">Cell envelope</location>
    </subcellularLocation>
</comment>
<dbReference type="PANTHER" id="PTHR46847:SF1">
    <property type="entry name" value="D-ALLOSE-BINDING PERIPLASMIC PROTEIN-RELATED"/>
    <property type="match status" value="1"/>
</dbReference>
<feature type="chain" id="PRO_5045591556" evidence="4">
    <location>
        <begin position="27"/>
        <end position="326"/>
    </location>
</feature>
<protein>
    <submittedName>
        <fullName evidence="6">ABC transporter substrate-binding protein</fullName>
    </submittedName>
</protein>
<evidence type="ECO:0000256" key="1">
    <source>
        <dbReference type="ARBA" id="ARBA00004196"/>
    </source>
</evidence>
<dbReference type="SUPFAM" id="SSF53822">
    <property type="entry name" value="Periplasmic binding protein-like I"/>
    <property type="match status" value="1"/>
</dbReference>
<evidence type="ECO:0000313" key="6">
    <source>
        <dbReference type="EMBL" id="GAA0484976.1"/>
    </source>
</evidence>
<evidence type="ECO:0000256" key="3">
    <source>
        <dbReference type="ARBA" id="ARBA00022729"/>
    </source>
</evidence>
<proteinExistence type="inferred from homology"/>
<accession>A0ABN1AVY5</accession>
<gene>
    <name evidence="6" type="ORF">GCM10008986_07780</name>
</gene>
<feature type="signal peptide" evidence="4">
    <location>
        <begin position="1"/>
        <end position="26"/>
    </location>
</feature>
<evidence type="ECO:0000256" key="2">
    <source>
        <dbReference type="ARBA" id="ARBA00007639"/>
    </source>
</evidence>
<evidence type="ECO:0000313" key="7">
    <source>
        <dbReference type="Proteomes" id="UP001500880"/>
    </source>
</evidence>
<reference evidence="6 7" key="1">
    <citation type="journal article" date="2019" name="Int. J. Syst. Evol. Microbiol.">
        <title>The Global Catalogue of Microorganisms (GCM) 10K type strain sequencing project: providing services to taxonomists for standard genome sequencing and annotation.</title>
        <authorList>
            <consortium name="The Broad Institute Genomics Platform"/>
            <consortium name="The Broad Institute Genome Sequencing Center for Infectious Disease"/>
            <person name="Wu L."/>
            <person name="Ma J."/>
        </authorList>
    </citation>
    <scope>NUCLEOTIDE SEQUENCE [LARGE SCALE GENOMIC DNA]</scope>
    <source>
        <strain evidence="6 7">JCM 12389</strain>
    </source>
</reference>
<evidence type="ECO:0000256" key="4">
    <source>
        <dbReference type="SAM" id="SignalP"/>
    </source>
</evidence>
<evidence type="ECO:0000259" key="5">
    <source>
        <dbReference type="Pfam" id="PF13407"/>
    </source>
</evidence>
<sequence length="326" mass="34413">MKKWLTFSLALLLTIGLFGCSGESSGGSDDSSGDSGDDEVVLGIALPSATHGWMGALIQNAEEKAQELVDNGTIDDYEFTTAENPADQANNVDDLIAQGVDAIVMLPIESEALSPAGQKIADEGIPLVVVDRELTNDAADVLVKGDNTGIGENAGEYFVEQLNGSGKVVEIAGPSNSVTQQRSDGFRQAIEGSDIEIIASQSGEFSKETSLQVMENILTAQPEIDAVYTQDDGMALGVIQAIKEAGREDIQFVTGAAGSKEVYENIKEDGLISATFLYSPLMVRDGVEVGASLANGEEPESSEVILEATPVTKENVDEHYDPDSVF</sequence>
<comment type="similarity">
    <text evidence="2">Belongs to the bacterial solute-binding protein 2 family.</text>
</comment>
<dbReference type="PROSITE" id="PS51257">
    <property type="entry name" value="PROKAR_LIPOPROTEIN"/>
    <property type="match status" value="1"/>
</dbReference>
<comment type="caution">
    <text evidence="6">The sequence shown here is derived from an EMBL/GenBank/DDBJ whole genome shotgun (WGS) entry which is preliminary data.</text>
</comment>
<dbReference type="InterPro" id="IPR025997">
    <property type="entry name" value="SBP_2_dom"/>
</dbReference>
<keyword evidence="3 4" id="KW-0732">Signal</keyword>
<feature type="domain" description="Periplasmic binding protein" evidence="5">
    <location>
        <begin position="43"/>
        <end position="298"/>
    </location>
</feature>
<keyword evidence="7" id="KW-1185">Reference proteome</keyword>
<name>A0ABN1AVY5_9BACI</name>
<dbReference type="Gene3D" id="3.40.50.2300">
    <property type="match status" value="2"/>
</dbReference>
<dbReference type="RefSeq" id="WP_343837840.1">
    <property type="nucleotide sequence ID" value="NZ_BAAADO010000002.1"/>
</dbReference>
<dbReference type="InterPro" id="IPR028082">
    <property type="entry name" value="Peripla_BP_I"/>
</dbReference>
<dbReference type="Proteomes" id="UP001500880">
    <property type="component" value="Unassembled WGS sequence"/>
</dbReference>
<organism evidence="6 7">
    <name type="scientific">Salinibacillus aidingensis</name>
    <dbReference type="NCBI Taxonomy" id="237684"/>
    <lineage>
        <taxon>Bacteria</taxon>
        <taxon>Bacillati</taxon>
        <taxon>Bacillota</taxon>
        <taxon>Bacilli</taxon>
        <taxon>Bacillales</taxon>
        <taxon>Bacillaceae</taxon>
        <taxon>Salinibacillus</taxon>
    </lineage>
</organism>
<dbReference type="PANTHER" id="PTHR46847">
    <property type="entry name" value="D-ALLOSE-BINDING PERIPLASMIC PROTEIN-RELATED"/>
    <property type="match status" value="1"/>
</dbReference>
<dbReference type="Pfam" id="PF13407">
    <property type="entry name" value="Peripla_BP_4"/>
    <property type="match status" value="1"/>
</dbReference>